<keyword evidence="2" id="KW-1185">Reference proteome</keyword>
<gene>
    <name evidence="1" type="ORF">HC031_29900</name>
</gene>
<evidence type="ECO:0000313" key="2">
    <source>
        <dbReference type="Proteomes" id="UP000722989"/>
    </source>
</evidence>
<reference evidence="1 2" key="1">
    <citation type="submission" date="2020-03" db="EMBL/GenBank/DDBJ databases">
        <title>WGS of the type strain of Planosporangium spp.</title>
        <authorList>
            <person name="Thawai C."/>
        </authorList>
    </citation>
    <scope>NUCLEOTIDE SEQUENCE [LARGE SCALE GENOMIC DNA]</scope>
    <source>
        <strain evidence="1 2">TBRC 5610</strain>
    </source>
</reference>
<comment type="caution">
    <text evidence="1">The sequence shown here is derived from an EMBL/GenBank/DDBJ whole genome shotgun (WGS) entry which is preliminary data.</text>
</comment>
<protein>
    <submittedName>
        <fullName evidence="1">Uncharacterized protein</fullName>
    </submittedName>
</protein>
<dbReference type="RefSeq" id="WP_167928802.1">
    <property type="nucleotide sequence ID" value="NZ_JAATVY010000039.1"/>
</dbReference>
<proteinExistence type="predicted"/>
<accession>A0ABX0Y916</accession>
<name>A0ABX0Y916_9ACTN</name>
<dbReference type="EMBL" id="JAATVY010000039">
    <property type="protein sequence ID" value="NJC73895.1"/>
    <property type="molecule type" value="Genomic_DNA"/>
</dbReference>
<sequence>MVLRFDPFSRFDELAEQMYRASSGLSPMSVGMPVDPYRADDHYVLHGEPTAS</sequence>
<organism evidence="1 2">
    <name type="scientific">Planosporangium thailandense</name>
    <dbReference type="NCBI Taxonomy" id="765197"/>
    <lineage>
        <taxon>Bacteria</taxon>
        <taxon>Bacillati</taxon>
        <taxon>Actinomycetota</taxon>
        <taxon>Actinomycetes</taxon>
        <taxon>Micromonosporales</taxon>
        <taxon>Micromonosporaceae</taxon>
        <taxon>Planosporangium</taxon>
    </lineage>
</organism>
<dbReference type="Proteomes" id="UP000722989">
    <property type="component" value="Unassembled WGS sequence"/>
</dbReference>
<evidence type="ECO:0000313" key="1">
    <source>
        <dbReference type="EMBL" id="NJC73895.1"/>
    </source>
</evidence>